<evidence type="ECO:0000259" key="13">
    <source>
        <dbReference type="Pfam" id="PF00892"/>
    </source>
</evidence>
<dbReference type="GO" id="GO:0022857">
    <property type="term" value="F:transmembrane transporter activity"/>
    <property type="evidence" value="ECO:0007669"/>
    <property type="project" value="InterPro"/>
</dbReference>
<keyword evidence="2" id="KW-1003">Cell membrane</keyword>
<evidence type="ECO:0000256" key="3">
    <source>
        <dbReference type="ARBA" id="ARBA00022516"/>
    </source>
</evidence>
<evidence type="ECO:0000256" key="10">
    <source>
        <dbReference type="ARBA" id="ARBA00023136"/>
    </source>
</evidence>
<keyword evidence="4" id="KW-0997">Cell inner membrane</keyword>
<dbReference type="PANTHER" id="PTHR30561:SF9">
    <property type="entry name" value="4-AMINO-4-DEOXY-L-ARABINOSE-PHOSPHOUNDECAPRENOL FLIPPASE SUBUNIT ARNF-RELATED"/>
    <property type="match status" value="1"/>
</dbReference>
<keyword evidence="9" id="KW-0443">Lipid metabolism</keyword>
<evidence type="ECO:0000256" key="11">
    <source>
        <dbReference type="SAM" id="Phobius"/>
    </source>
</evidence>
<reference evidence="14 15" key="1">
    <citation type="submission" date="2020-01" db="EMBL/GenBank/DDBJ databases">
        <authorList>
            <person name="Chen S."/>
        </authorList>
    </citation>
    <scope>NUCLEOTIDE SEQUENCE [LARGE SCALE GENOMIC DNA]</scope>
    <source>
        <strain evidence="14 15">GS-10</strain>
    </source>
</reference>
<feature type="signal peptide" evidence="12">
    <location>
        <begin position="1"/>
        <end position="19"/>
    </location>
</feature>
<keyword evidence="5" id="KW-0441">Lipid A biosynthesis</keyword>
<keyword evidence="6 11" id="KW-0812">Transmembrane</keyword>
<dbReference type="InterPro" id="IPR000620">
    <property type="entry name" value="EamA_dom"/>
</dbReference>
<feature type="transmembrane region" description="Helical" evidence="11">
    <location>
        <begin position="76"/>
        <end position="96"/>
    </location>
</feature>
<dbReference type="Pfam" id="PF00892">
    <property type="entry name" value="EamA"/>
    <property type="match status" value="1"/>
</dbReference>
<keyword evidence="8 11" id="KW-1133">Transmembrane helix</keyword>
<protein>
    <submittedName>
        <fullName evidence="14">EamA family transporter</fullName>
    </submittedName>
</protein>
<feature type="transmembrane region" description="Helical" evidence="11">
    <location>
        <begin position="43"/>
        <end position="69"/>
    </location>
</feature>
<evidence type="ECO:0000313" key="15">
    <source>
        <dbReference type="Proteomes" id="UP000479043"/>
    </source>
</evidence>
<dbReference type="InterPro" id="IPR000390">
    <property type="entry name" value="Small_drug/metabolite_transptr"/>
</dbReference>
<feature type="chain" id="PRO_5026967229" evidence="12">
    <location>
        <begin position="20"/>
        <end position="122"/>
    </location>
</feature>
<accession>A0A6L8LT98</accession>
<feature type="domain" description="EamA" evidence="13">
    <location>
        <begin position="27"/>
        <end position="118"/>
    </location>
</feature>
<evidence type="ECO:0000256" key="1">
    <source>
        <dbReference type="ARBA" id="ARBA00004651"/>
    </source>
</evidence>
<dbReference type="SUPFAM" id="SSF103481">
    <property type="entry name" value="Multidrug resistance efflux transporter EmrE"/>
    <property type="match status" value="1"/>
</dbReference>
<keyword evidence="7" id="KW-0448">Lipopolysaccharide biosynthesis</keyword>
<keyword evidence="12" id="KW-0732">Signal</keyword>
<evidence type="ECO:0000256" key="12">
    <source>
        <dbReference type="SAM" id="SignalP"/>
    </source>
</evidence>
<dbReference type="GO" id="GO:0009245">
    <property type="term" value="P:lipid A biosynthetic process"/>
    <property type="evidence" value="ECO:0007669"/>
    <property type="project" value="UniProtKB-KW"/>
</dbReference>
<dbReference type="Proteomes" id="UP000479043">
    <property type="component" value="Unassembled WGS sequence"/>
</dbReference>
<gene>
    <name evidence="14" type="ORF">GR167_13955</name>
</gene>
<evidence type="ECO:0000256" key="4">
    <source>
        <dbReference type="ARBA" id="ARBA00022519"/>
    </source>
</evidence>
<organism evidence="14 15">
    <name type="scientific">Thalassovita mangrovi</name>
    <dbReference type="NCBI Taxonomy" id="2692236"/>
    <lineage>
        <taxon>Bacteria</taxon>
        <taxon>Pseudomonadati</taxon>
        <taxon>Pseudomonadota</taxon>
        <taxon>Alphaproteobacteria</taxon>
        <taxon>Rhodobacterales</taxon>
        <taxon>Roseobacteraceae</taxon>
        <taxon>Thalassovita</taxon>
    </lineage>
</organism>
<evidence type="ECO:0000256" key="8">
    <source>
        <dbReference type="ARBA" id="ARBA00022989"/>
    </source>
</evidence>
<comment type="caution">
    <text evidence="14">The sequence shown here is derived from an EMBL/GenBank/DDBJ whole genome shotgun (WGS) entry which is preliminary data.</text>
</comment>
<evidence type="ECO:0000256" key="6">
    <source>
        <dbReference type="ARBA" id="ARBA00022692"/>
    </source>
</evidence>
<evidence type="ECO:0000313" key="14">
    <source>
        <dbReference type="EMBL" id="MYM56419.1"/>
    </source>
</evidence>
<evidence type="ECO:0000256" key="9">
    <source>
        <dbReference type="ARBA" id="ARBA00023098"/>
    </source>
</evidence>
<evidence type="ECO:0000256" key="7">
    <source>
        <dbReference type="ARBA" id="ARBA00022985"/>
    </source>
</evidence>
<evidence type="ECO:0000256" key="2">
    <source>
        <dbReference type="ARBA" id="ARBA00022475"/>
    </source>
</evidence>
<dbReference type="GO" id="GO:0005886">
    <property type="term" value="C:plasma membrane"/>
    <property type="evidence" value="ECO:0007669"/>
    <property type="project" value="UniProtKB-SubCell"/>
</dbReference>
<feature type="transmembrane region" description="Helical" evidence="11">
    <location>
        <begin position="102"/>
        <end position="119"/>
    </location>
</feature>
<dbReference type="InterPro" id="IPR037185">
    <property type="entry name" value="EmrE-like"/>
</dbReference>
<dbReference type="EMBL" id="WWEN01000006">
    <property type="protein sequence ID" value="MYM56419.1"/>
    <property type="molecule type" value="Genomic_DNA"/>
</dbReference>
<evidence type="ECO:0000256" key="5">
    <source>
        <dbReference type="ARBA" id="ARBA00022556"/>
    </source>
</evidence>
<proteinExistence type="predicted"/>
<dbReference type="RefSeq" id="WP_160974334.1">
    <property type="nucleotide sequence ID" value="NZ_WWEN01000006.1"/>
</dbReference>
<dbReference type="PANTHER" id="PTHR30561">
    <property type="entry name" value="SMR FAMILY PROTON-DEPENDENT DRUG EFFLUX TRANSPORTER SUGE"/>
    <property type="match status" value="1"/>
</dbReference>
<dbReference type="AlphaFoldDB" id="A0A6L8LT98"/>
<sequence length="122" mass="12960">MNLSSFALVFTSVTLSALAQTAFKHGVMRVPLADITGILAKVLGLLMSPFVLLGLTLYGFGAVLWLFALRQLDLSLAYPFVAMSFVMIVLSGIFVFNEPVNPSRLAGIVLIVAGLVVMARGG</sequence>
<keyword evidence="15" id="KW-1185">Reference proteome</keyword>
<keyword evidence="10 11" id="KW-0472">Membrane</keyword>
<comment type="subcellular location">
    <subcellularLocation>
        <location evidence="1">Cell membrane</location>
        <topology evidence="1">Multi-pass membrane protein</topology>
    </subcellularLocation>
</comment>
<dbReference type="Gene3D" id="1.10.3730.20">
    <property type="match status" value="1"/>
</dbReference>
<name>A0A6L8LT98_9RHOB</name>
<dbReference type="GO" id="GO:0009103">
    <property type="term" value="P:lipopolysaccharide biosynthetic process"/>
    <property type="evidence" value="ECO:0007669"/>
    <property type="project" value="UniProtKB-KW"/>
</dbReference>
<keyword evidence="3" id="KW-0444">Lipid biosynthesis</keyword>